<dbReference type="InterPro" id="IPR036291">
    <property type="entry name" value="NAD(P)-bd_dom_sf"/>
</dbReference>
<dbReference type="Gene3D" id="3.40.50.720">
    <property type="entry name" value="NAD(P)-binding Rossmann-like Domain"/>
    <property type="match status" value="1"/>
</dbReference>
<evidence type="ECO:0000256" key="1">
    <source>
        <dbReference type="ARBA" id="ARBA00006484"/>
    </source>
</evidence>
<gene>
    <name evidence="5" type="ORF">ENK44_06085</name>
</gene>
<evidence type="ECO:0000259" key="4">
    <source>
        <dbReference type="SMART" id="SM00822"/>
    </source>
</evidence>
<proteinExistence type="inferred from homology"/>
<dbReference type="SMART" id="SM00822">
    <property type="entry name" value="PKS_KR"/>
    <property type="match status" value="1"/>
</dbReference>
<dbReference type="PRINTS" id="PR00081">
    <property type="entry name" value="GDHRDH"/>
</dbReference>
<feature type="domain" description="Ketoreductase" evidence="4">
    <location>
        <begin position="9"/>
        <end position="197"/>
    </location>
</feature>
<dbReference type="CDD" id="cd05332">
    <property type="entry name" value="11beta-HSD1_like_SDR_c"/>
    <property type="match status" value="1"/>
</dbReference>
<dbReference type="NCBIfam" id="NF004825">
    <property type="entry name" value="PRK06181.1"/>
    <property type="match status" value="1"/>
</dbReference>
<dbReference type="PANTHER" id="PTHR44196:SF1">
    <property type="entry name" value="DEHYDROGENASE_REDUCTASE SDR FAMILY MEMBER 7B"/>
    <property type="match status" value="1"/>
</dbReference>
<dbReference type="AlphaFoldDB" id="A0A7V4WVD9"/>
<dbReference type="Pfam" id="PF00106">
    <property type="entry name" value="adh_short"/>
    <property type="match status" value="1"/>
</dbReference>
<sequence length="268" mass="29268">MNKPVFSENVVVLTGASAGIGKELAMQLARQGACLSLAARHADRLEEVGEQCRQLGAKAITVPTDVADKKQCEQLIERTVQEYGRIDTLVNNAGITMWALFEDIEDLSLLENIMQVNFFGSVYCTYYALPYIKKNKGRIVGVASLTGKTGVPTRSGYAASKHAMAGFFDSLRIELSGSGVSVTMVFPGFVATDIRERAIDGKGNPLEKSPLPEEEMMPVEKCANIIVEAMENRKREVVMTTRGKIGVWLKLIAPALVDKIARRAIEKG</sequence>
<dbReference type="PANTHER" id="PTHR44196">
    <property type="entry name" value="DEHYDROGENASE/REDUCTASE SDR FAMILY MEMBER 7B"/>
    <property type="match status" value="1"/>
</dbReference>
<reference evidence="5" key="1">
    <citation type="journal article" date="2020" name="mSystems">
        <title>Genome- and Community-Level Interaction Insights into Carbon Utilization and Element Cycling Functions of Hydrothermarchaeota in Hydrothermal Sediment.</title>
        <authorList>
            <person name="Zhou Z."/>
            <person name="Liu Y."/>
            <person name="Xu W."/>
            <person name="Pan J."/>
            <person name="Luo Z.H."/>
            <person name="Li M."/>
        </authorList>
    </citation>
    <scope>NUCLEOTIDE SEQUENCE [LARGE SCALE GENOMIC DNA]</scope>
    <source>
        <strain evidence="5">HyVt-577</strain>
    </source>
</reference>
<organism evidence="5">
    <name type="scientific">Caldithrix abyssi</name>
    <dbReference type="NCBI Taxonomy" id="187145"/>
    <lineage>
        <taxon>Bacteria</taxon>
        <taxon>Pseudomonadati</taxon>
        <taxon>Calditrichota</taxon>
        <taxon>Calditrichia</taxon>
        <taxon>Calditrichales</taxon>
        <taxon>Calditrichaceae</taxon>
        <taxon>Caldithrix</taxon>
    </lineage>
</organism>
<dbReference type="InterPro" id="IPR002347">
    <property type="entry name" value="SDR_fam"/>
</dbReference>
<dbReference type="InterPro" id="IPR057326">
    <property type="entry name" value="KR_dom"/>
</dbReference>
<dbReference type="GO" id="GO:0016020">
    <property type="term" value="C:membrane"/>
    <property type="evidence" value="ECO:0007669"/>
    <property type="project" value="TreeGrafter"/>
</dbReference>
<evidence type="ECO:0000256" key="2">
    <source>
        <dbReference type="ARBA" id="ARBA00023002"/>
    </source>
</evidence>
<dbReference type="GO" id="GO:0016491">
    <property type="term" value="F:oxidoreductase activity"/>
    <property type="evidence" value="ECO:0007669"/>
    <property type="project" value="UniProtKB-KW"/>
</dbReference>
<keyword evidence="2" id="KW-0560">Oxidoreductase</keyword>
<dbReference type="Proteomes" id="UP000885779">
    <property type="component" value="Unassembled WGS sequence"/>
</dbReference>
<protein>
    <submittedName>
        <fullName evidence="5">SDR family oxidoreductase</fullName>
    </submittedName>
</protein>
<accession>A0A7V4WVD9</accession>
<dbReference type="InterPro" id="IPR020904">
    <property type="entry name" value="Sc_DH/Rdtase_CS"/>
</dbReference>
<evidence type="ECO:0000256" key="3">
    <source>
        <dbReference type="RuleBase" id="RU000363"/>
    </source>
</evidence>
<comment type="caution">
    <text evidence="5">The sequence shown here is derived from an EMBL/GenBank/DDBJ whole genome shotgun (WGS) entry which is preliminary data.</text>
</comment>
<evidence type="ECO:0000313" key="5">
    <source>
        <dbReference type="EMBL" id="HGY55246.1"/>
    </source>
</evidence>
<comment type="similarity">
    <text evidence="1 3">Belongs to the short-chain dehydrogenases/reductases (SDR) family.</text>
</comment>
<name>A0A7V4WVD9_CALAY</name>
<dbReference type="PROSITE" id="PS00061">
    <property type="entry name" value="ADH_SHORT"/>
    <property type="match status" value="1"/>
</dbReference>
<dbReference type="EMBL" id="DRQG01000058">
    <property type="protein sequence ID" value="HGY55246.1"/>
    <property type="molecule type" value="Genomic_DNA"/>
</dbReference>
<dbReference type="PRINTS" id="PR00080">
    <property type="entry name" value="SDRFAMILY"/>
</dbReference>
<dbReference type="SUPFAM" id="SSF51735">
    <property type="entry name" value="NAD(P)-binding Rossmann-fold domains"/>
    <property type="match status" value="1"/>
</dbReference>